<evidence type="ECO:0000313" key="2">
    <source>
        <dbReference type="Proteomes" id="UP000663861"/>
    </source>
</evidence>
<accession>A0A8H2X6W4</accession>
<sequence>MYSQHQKLTIKHHTSIIPFDAMSPQAWSSTSRKISETISAAFGSSRKPDESIDLNSGPIEVEWEDVQPRQQQSPTYLLVLGRSGSGKSYHIDNAFCKKRSETKYSYRSTIEAGSKGAFISRYKFRFIDTPGFDNPYMSDAEVLAEIGDYFLHPKRSDMRISGVLYVHQAGDTFRSRTLARVFDVLSGYFLGSEGLSRLTVLVACDILRVADHSVIDEMRHPGSIFSKAVASGAHIEMFDPGRNGFQDVLGTYVSKQPISLPIQQFVRMSRPSFVSHMEDLLGCYELDAFKSRLMIQENKLKESFDGQVRVLNSNLEAASAQLDQYHTAHQQIEAHRTTQDETISSLRQELLQSHQEYSSLRSQLQLQENFEQSEIVQELKDLNRRIEDFGRSFSACLTDRYVFSTFGKDFSQTTALDALNLPELKSLLGHSEGKPSLISFAEGKGMDVEGFLDFSIRGLLCTLLHSRIFWPFHPFIPVGQSQLLHDIYKDIKRREPQAVTGKWRSNTFKSVYAPPSPDSTEDRMRDIIATFLSMRLNPLIAHFFGQIENPLEEHHLRSLQELINVAWEWNAKLKGSVIMLGDFRTIVCGTQFHPAYMEEFEPSTKRPQARHVLGTLALGLISQRAIGGGQPPEETVVCKALVVTENVYT</sequence>
<dbReference type="Gene3D" id="3.40.50.300">
    <property type="entry name" value="P-loop containing nucleotide triphosphate hydrolases"/>
    <property type="match status" value="1"/>
</dbReference>
<reference evidence="1" key="1">
    <citation type="submission" date="2021-01" db="EMBL/GenBank/DDBJ databases">
        <authorList>
            <person name="Kaushik A."/>
        </authorList>
    </citation>
    <scope>NUCLEOTIDE SEQUENCE</scope>
    <source>
        <strain evidence="1">AG4-RS23</strain>
    </source>
</reference>
<dbReference type="EMBL" id="CAJMWY010000122">
    <property type="protein sequence ID" value="CAE6416923.1"/>
    <property type="molecule type" value="Genomic_DNA"/>
</dbReference>
<organism evidence="1 2">
    <name type="scientific">Rhizoctonia solani</name>
    <dbReference type="NCBI Taxonomy" id="456999"/>
    <lineage>
        <taxon>Eukaryota</taxon>
        <taxon>Fungi</taxon>
        <taxon>Dikarya</taxon>
        <taxon>Basidiomycota</taxon>
        <taxon>Agaricomycotina</taxon>
        <taxon>Agaricomycetes</taxon>
        <taxon>Cantharellales</taxon>
        <taxon>Ceratobasidiaceae</taxon>
        <taxon>Rhizoctonia</taxon>
    </lineage>
</organism>
<dbReference type="SUPFAM" id="SSF52540">
    <property type="entry name" value="P-loop containing nucleoside triphosphate hydrolases"/>
    <property type="match status" value="1"/>
</dbReference>
<comment type="caution">
    <text evidence="1">The sequence shown here is derived from an EMBL/GenBank/DDBJ whole genome shotgun (WGS) entry which is preliminary data.</text>
</comment>
<dbReference type="CDD" id="cd00882">
    <property type="entry name" value="Ras_like_GTPase"/>
    <property type="match status" value="1"/>
</dbReference>
<name>A0A8H2X6W4_9AGAM</name>
<proteinExistence type="predicted"/>
<protein>
    <recommendedName>
        <fullName evidence="3">G domain-containing protein</fullName>
    </recommendedName>
</protein>
<dbReference type="AlphaFoldDB" id="A0A8H2X6W4"/>
<evidence type="ECO:0000313" key="1">
    <source>
        <dbReference type="EMBL" id="CAE6416923.1"/>
    </source>
</evidence>
<evidence type="ECO:0008006" key="3">
    <source>
        <dbReference type="Google" id="ProtNLM"/>
    </source>
</evidence>
<dbReference type="Proteomes" id="UP000663861">
    <property type="component" value="Unassembled WGS sequence"/>
</dbReference>
<dbReference type="InterPro" id="IPR027417">
    <property type="entry name" value="P-loop_NTPase"/>
</dbReference>
<gene>
    <name evidence="1" type="ORF">RDB_LOCUS8199</name>
</gene>